<evidence type="ECO:0000259" key="2">
    <source>
        <dbReference type="Pfam" id="PF07885"/>
    </source>
</evidence>
<dbReference type="EMBL" id="QPMH01000021">
    <property type="protein sequence ID" value="RDD60701.1"/>
    <property type="molecule type" value="Genomic_DNA"/>
</dbReference>
<keyword evidence="1" id="KW-0472">Membrane</keyword>
<reference evidence="3 4" key="1">
    <citation type="submission" date="2018-07" db="EMBL/GenBank/DDBJ databases">
        <title>Venubactetium sediminum gen. nov., sp. nov., isolated from a marine solar saltern.</title>
        <authorList>
            <person name="Wang S."/>
        </authorList>
    </citation>
    <scope>NUCLEOTIDE SEQUENCE [LARGE SCALE GENOMIC DNA]</scope>
    <source>
        <strain evidence="3 4">WD2A32</strain>
    </source>
</reference>
<dbReference type="AlphaFoldDB" id="A0A369T5V6"/>
<keyword evidence="1" id="KW-1133">Transmembrane helix</keyword>
<feature type="transmembrane region" description="Helical" evidence="1">
    <location>
        <begin position="108"/>
        <end position="129"/>
    </location>
</feature>
<comment type="caution">
    <text evidence="3">The sequence shown here is derived from an EMBL/GenBank/DDBJ whole genome shotgun (WGS) entry which is preliminary data.</text>
</comment>
<dbReference type="Proteomes" id="UP000253941">
    <property type="component" value="Unassembled WGS sequence"/>
</dbReference>
<protein>
    <submittedName>
        <fullName evidence="3">Two pore domain potassium channel family protein</fullName>
    </submittedName>
</protein>
<feature type="domain" description="Potassium channel" evidence="2">
    <location>
        <begin position="63"/>
        <end position="133"/>
    </location>
</feature>
<feature type="transmembrane region" description="Helical" evidence="1">
    <location>
        <begin position="6"/>
        <end position="26"/>
    </location>
</feature>
<dbReference type="Gene3D" id="1.10.287.70">
    <property type="match status" value="1"/>
</dbReference>
<dbReference type="InterPro" id="IPR013099">
    <property type="entry name" value="K_chnl_dom"/>
</dbReference>
<keyword evidence="1" id="KW-0812">Transmembrane</keyword>
<evidence type="ECO:0000313" key="3">
    <source>
        <dbReference type="EMBL" id="RDD60701.1"/>
    </source>
</evidence>
<organism evidence="3 4">
    <name type="scientific">Ferruginivarius sediminum</name>
    <dbReference type="NCBI Taxonomy" id="2661937"/>
    <lineage>
        <taxon>Bacteria</taxon>
        <taxon>Pseudomonadati</taxon>
        <taxon>Pseudomonadota</taxon>
        <taxon>Alphaproteobacteria</taxon>
        <taxon>Rhodospirillales</taxon>
        <taxon>Rhodospirillaceae</taxon>
        <taxon>Ferruginivarius</taxon>
    </lineage>
</organism>
<dbReference type="Pfam" id="PF07885">
    <property type="entry name" value="Ion_trans_2"/>
    <property type="match status" value="1"/>
</dbReference>
<evidence type="ECO:0000313" key="4">
    <source>
        <dbReference type="Proteomes" id="UP000253941"/>
    </source>
</evidence>
<gene>
    <name evidence="3" type="ORF">DRB17_16695</name>
</gene>
<proteinExistence type="predicted"/>
<evidence type="ECO:0000256" key="1">
    <source>
        <dbReference type="SAM" id="Phobius"/>
    </source>
</evidence>
<accession>A0A369T5V6</accession>
<sequence length="155" mass="17365">MLAQLLAGAMLIAASVAIHAFVLDRLALLLRRLEARHPRPLRLRWRFYLLLLAALGAFLSHVVQVWIWAVVFMVVGEFATLEPALYFSTSTFTTVGYGDVTMSEKWRLLASFEGAGGMLLFGLSTAFLFEVMRRVWQRIDLPPAPEPGHHSHDGS</sequence>
<dbReference type="GO" id="GO:0034220">
    <property type="term" value="P:monoatomic ion transmembrane transport"/>
    <property type="evidence" value="ECO:0007669"/>
    <property type="project" value="UniProtKB-KW"/>
</dbReference>
<keyword evidence="4" id="KW-1185">Reference proteome</keyword>
<keyword evidence="3" id="KW-0407">Ion channel</keyword>
<dbReference type="RefSeq" id="WP_114583365.1">
    <property type="nucleotide sequence ID" value="NZ_QPMH01000021.1"/>
</dbReference>
<feature type="transmembrane region" description="Helical" evidence="1">
    <location>
        <begin position="47"/>
        <end position="75"/>
    </location>
</feature>
<dbReference type="SUPFAM" id="SSF81324">
    <property type="entry name" value="Voltage-gated potassium channels"/>
    <property type="match status" value="1"/>
</dbReference>
<keyword evidence="3" id="KW-0406">Ion transport</keyword>
<keyword evidence="3" id="KW-0813">Transport</keyword>
<name>A0A369T5V6_9PROT</name>